<feature type="region of interest" description="Disordered" evidence="1">
    <location>
        <begin position="1"/>
        <end position="31"/>
    </location>
</feature>
<dbReference type="EMBL" id="JADBEM010000001">
    <property type="protein sequence ID" value="MBE1609119.1"/>
    <property type="molecule type" value="Genomic_DNA"/>
</dbReference>
<comment type="caution">
    <text evidence="2">The sequence shown here is derived from an EMBL/GenBank/DDBJ whole genome shotgun (WGS) entry which is preliminary data.</text>
</comment>
<dbReference type="Proteomes" id="UP000638648">
    <property type="component" value="Unassembled WGS sequence"/>
</dbReference>
<evidence type="ECO:0000313" key="2">
    <source>
        <dbReference type="EMBL" id="MBE1609119.1"/>
    </source>
</evidence>
<sequence length="139" mass="14844">MAGEENPFKKALEGAEAEVRPFSREATNPTKAQQLRTVADLDLVGRETLERTPRIADLTVRDLNDLAAEFSGVPTNNPKVAALSLEDIQDIESVFFDFKVAAGKDLAQIGKGQLASVDVSCCCCTPCCCCAATDMSESA</sequence>
<dbReference type="AlphaFoldDB" id="A0A927MZC4"/>
<dbReference type="RefSeq" id="WP_192752749.1">
    <property type="nucleotide sequence ID" value="NZ_BAABJL010000049.1"/>
</dbReference>
<evidence type="ECO:0000256" key="1">
    <source>
        <dbReference type="SAM" id="MobiDB-lite"/>
    </source>
</evidence>
<keyword evidence="3" id="KW-1185">Reference proteome</keyword>
<name>A0A927MZC4_9ACTN</name>
<proteinExistence type="predicted"/>
<accession>A0A927MZC4</accession>
<feature type="compositionally biased region" description="Basic and acidic residues" evidence="1">
    <location>
        <begin position="1"/>
        <end position="23"/>
    </location>
</feature>
<organism evidence="2 3">
    <name type="scientific">Actinopolymorpha pittospori</name>
    <dbReference type="NCBI Taxonomy" id="648752"/>
    <lineage>
        <taxon>Bacteria</taxon>
        <taxon>Bacillati</taxon>
        <taxon>Actinomycetota</taxon>
        <taxon>Actinomycetes</taxon>
        <taxon>Propionibacteriales</taxon>
        <taxon>Actinopolymorphaceae</taxon>
        <taxon>Actinopolymorpha</taxon>
    </lineage>
</organism>
<reference evidence="2" key="1">
    <citation type="submission" date="2020-10" db="EMBL/GenBank/DDBJ databases">
        <title>Sequencing the genomes of 1000 actinobacteria strains.</title>
        <authorList>
            <person name="Klenk H.-P."/>
        </authorList>
    </citation>
    <scope>NUCLEOTIDE SEQUENCE</scope>
    <source>
        <strain evidence="2">DSM 45354</strain>
    </source>
</reference>
<gene>
    <name evidence="2" type="ORF">HEB94_005967</name>
</gene>
<protein>
    <submittedName>
        <fullName evidence="2">BMFP domain-containing protein YqiC</fullName>
    </submittedName>
</protein>
<evidence type="ECO:0000313" key="3">
    <source>
        <dbReference type="Proteomes" id="UP000638648"/>
    </source>
</evidence>